<organism evidence="2 3">
    <name type="scientific">Periconia digitata</name>
    <dbReference type="NCBI Taxonomy" id="1303443"/>
    <lineage>
        <taxon>Eukaryota</taxon>
        <taxon>Fungi</taxon>
        <taxon>Dikarya</taxon>
        <taxon>Ascomycota</taxon>
        <taxon>Pezizomycotina</taxon>
        <taxon>Dothideomycetes</taxon>
        <taxon>Pleosporomycetidae</taxon>
        <taxon>Pleosporales</taxon>
        <taxon>Massarineae</taxon>
        <taxon>Periconiaceae</taxon>
        <taxon>Periconia</taxon>
    </lineage>
</organism>
<name>A0A9W4UKN3_9PLEO</name>
<accession>A0A9W4UKN3</accession>
<gene>
    <name evidence="2" type="ORF">PDIGIT_LOCUS11055</name>
</gene>
<keyword evidence="3" id="KW-1185">Reference proteome</keyword>
<evidence type="ECO:0000313" key="3">
    <source>
        <dbReference type="Proteomes" id="UP001152607"/>
    </source>
</evidence>
<dbReference type="Proteomes" id="UP001152607">
    <property type="component" value="Unassembled WGS sequence"/>
</dbReference>
<proteinExistence type="predicted"/>
<reference evidence="2" key="1">
    <citation type="submission" date="2023-01" db="EMBL/GenBank/DDBJ databases">
        <authorList>
            <person name="Van Ghelder C."/>
            <person name="Rancurel C."/>
        </authorList>
    </citation>
    <scope>NUCLEOTIDE SEQUENCE</scope>
    <source>
        <strain evidence="2">CNCM I-4278</strain>
    </source>
</reference>
<protein>
    <submittedName>
        <fullName evidence="2">Uncharacterized protein</fullName>
    </submittedName>
</protein>
<evidence type="ECO:0000313" key="2">
    <source>
        <dbReference type="EMBL" id="CAI6337936.1"/>
    </source>
</evidence>
<evidence type="ECO:0000256" key="1">
    <source>
        <dbReference type="SAM" id="SignalP"/>
    </source>
</evidence>
<comment type="caution">
    <text evidence="2">The sequence shown here is derived from an EMBL/GenBank/DDBJ whole genome shotgun (WGS) entry which is preliminary data.</text>
</comment>
<feature type="chain" id="PRO_5040956755" evidence="1">
    <location>
        <begin position="24"/>
        <end position="341"/>
    </location>
</feature>
<sequence length="341" mass="37655">MALYRISTLLALVFFLYHTTASAIKRDAANSQIRFVGCMNNKVRAITYNDWAPQPGQIPDDWLLVDDKQSSFLAGSQLEGNSILRKTKWKVQTQQHGWESETFKSFIGTATYGNEGFNCFQDDAHAVFLNFFLGNCYTEIYCTHQEARNLTITASTDVVELATNVTAEEIISHAPERLEKQSMNTNPVKIDKATIPFSPGTECFISYEGKGTNEDLKALIRVLTEIIGKEPALFKYEVDKHNGACVCLNPNSCVCKDPYYTGHLTMPRKYTLVTTNNPPPLSNENPGPGAWLEATVSCASPTEDSSLCKALKTGLKGTALIPGVSQVFESLLWSANVACSH</sequence>
<dbReference type="EMBL" id="CAOQHR010000007">
    <property type="protein sequence ID" value="CAI6337936.1"/>
    <property type="molecule type" value="Genomic_DNA"/>
</dbReference>
<dbReference type="AlphaFoldDB" id="A0A9W4UKN3"/>
<feature type="signal peptide" evidence="1">
    <location>
        <begin position="1"/>
        <end position="23"/>
    </location>
</feature>
<keyword evidence="1" id="KW-0732">Signal</keyword>